<feature type="region of interest" description="Disordered" evidence="5">
    <location>
        <begin position="190"/>
        <end position="209"/>
    </location>
</feature>
<comment type="caution">
    <text evidence="7">The sequence shown here is derived from an EMBL/GenBank/DDBJ whole genome shotgun (WGS) entry which is preliminary data.</text>
</comment>
<name>A0ABD5ZHL7_9EURY</name>
<feature type="compositionally biased region" description="Basic and acidic residues" evidence="5">
    <location>
        <begin position="236"/>
        <end position="246"/>
    </location>
</feature>
<dbReference type="Pfam" id="PF26553">
    <property type="entry name" value="PDDEXK_19"/>
    <property type="match status" value="1"/>
</dbReference>
<dbReference type="GO" id="GO:0003677">
    <property type="term" value="F:DNA binding"/>
    <property type="evidence" value="ECO:0007669"/>
    <property type="project" value="UniProtKB-KW"/>
</dbReference>
<dbReference type="HAMAP" id="MF_00584">
    <property type="entry name" value="HTH_type_cro_C1"/>
    <property type="match status" value="1"/>
</dbReference>
<feature type="compositionally biased region" description="Basic and acidic residues" evidence="5">
    <location>
        <begin position="193"/>
        <end position="209"/>
    </location>
</feature>
<dbReference type="Gene3D" id="1.10.260.40">
    <property type="entry name" value="lambda repressor-like DNA-binding domains"/>
    <property type="match status" value="1"/>
</dbReference>
<protein>
    <recommendedName>
        <fullName evidence="4">Putative HTH-type transcriptional regulatory protein ACFQJC_14710</fullName>
    </recommendedName>
</protein>
<keyword evidence="3 4" id="KW-0804">Transcription</keyword>
<evidence type="ECO:0000256" key="5">
    <source>
        <dbReference type="SAM" id="MobiDB-lite"/>
    </source>
</evidence>
<gene>
    <name evidence="7" type="ORF">ACFQJC_14710</name>
</gene>
<feature type="domain" description="HTH cro/C1-type" evidence="6">
    <location>
        <begin position="132"/>
        <end position="189"/>
    </location>
</feature>
<dbReference type="AlphaFoldDB" id="A0ABD5ZHL7"/>
<keyword evidence="2 4" id="KW-0238">DNA-binding</keyword>
<dbReference type="SMART" id="SM00530">
    <property type="entry name" value="HTH_XRE"/>
    <property type="match status" value="1"/>
</dbReference>
<dbReference type="InterPro" id="IPR059051">
    <property type="entry name" value="MTH_967_PDDEXK"/>
</dbReference>
<dbReference type="EMBL" id="JBHTAA010000005">
    <property type="protein sequence ID" value="MFC7204766.1"/>
    <property type="molecule type" value="Genomic_DNA"/>
</dbReference>
<evidence type="ECO:0000256" key="4">
    <source>
        <dbReference type="HAMAP-Rule" id="MF_00584"/>
    </source>
</evidence>
<dbReference type="RefSeq" id="WP_390224735.1">
    <property type="nucleotide sequence ID" value="NZ_JBHTAA010000005.1"/>
</dbReference>
<evidence type="ECO:0000256" key="2">
    <source>
        <dbReference type="ARBA" id="ARBA00023125"/>
    </source>
</evidence>
<sequence length="324" mass="35478">MSRSALVGNVAAMLQDAGFVVSDRIAIRPKSFDLAARRGEELVLLKILGNIDAFDGVIGSEMRRLGSYLNATPLVVGLRTRDEDLKPGVVYFRHGVPVINPDTAMDFFVEGVPPLIYAAPGGLYVSLDGDILAEERKERGWSLGRLATELGVSRRTVSKYEDGMNASIEVAVQLEELFNRPFSNPVDVLDGADDVRDAEPTPKDPAADPADEHIVSVLTSAGFRVHPTARAPFKAVSEDEDRRDPRNMLTGHSPFTRSAQKRAEIMSSLGEITRTRSVYFVEETQKRTSVDGTGIVSCEELAAIDDPDKIRDLIRERARDPAEG</sequence>
<evidence type="ECO:0000256" key="3">
    <source>
        <dbReference type="ARBA" id="ARBA00023163"/>
    </source>
</evidence>
<organism evidence="7 8">
    <name type="scientific">Haloferax namakaokahaiae</name>
    <dbReference type="NCBI Taxonomy" id="1748331"/>
    <lineage>
        <taxon>Archaea</taxon>
        <taxon>Methanobacteriati</taxon>
        <taxon>Methanobacteriota</taxon>
        <taxon>Stenosarchaea group</taxon>
        <taxon>Halobacteria</taxon>
        <taxon>Halobacteriales</taxon>
        <taxon>Haloferacaceae</taxon>
        <taxon>Haloferax</taxon>
    </lineage>
</organism>
<dbReference type="InterPro" id="IPR010982">
    <property type="entry name" value="Lambda_DNA-bd_dom_sf"/>
</dbReference>
<dbReference type="Proteomes" id="UP001596481">
    <property type="component" value="Unassembled WGS sequence"/>
</dbReference>
<keyword evidence="1 4" id="KW-0805">Transcription regulation</keyword>
<dbReference type="CDD" id="cd00093">
    <property type="entry name" value="HTH_XRE"/>
    <property type="match status" value="1"/>
</dbReference>
<keyword evidence="8" id="KW-1185">Reference proteome</keyword>
<dbReference type="PROSITE" id="PS50943">
    <property type="entry name" value="HTH_CROC1"/>
    <property type="match status" value="1"/>
</dbReference>
<accession>A0ABD5ZHL7</accession>
<evidence type="ECO:0000256" key="1">
    <source>
        <dbReference type="ARBA" id="ARBA00023015"/>
    </source>
</evidence>
<dbReference type="Pfam" id="PF01381">
    <property type="entry name" value="HTH_3"/>
    <property type="match status" value="1"/>
</dbReference>
<dbReference type="InterPro" id="IPR001387">
    <property type="entry name" value="Cro/C1-type_HTH"/>
</dbReference>
<feature type="region of interest" description="Disordered" evidence="5">
    <location>
        <begin position="234"/>
        <end position="253"/>
    </location>
</feature>
<evidence type="ECO:0000313" key="7">
    <source>
        <dbReference type="EMBL" id="MFC7204766.1"/>
    </source>
</evidence>
<dbReference type="SUPFAM" id="SSF47413">
    <property type="entry name" value="lambda repressor-like DNA-binding domains"/>
    <property type="match status" value="1"/>
</dbReference>
<proteinExistence type="inferred from homology"/>
<dbReference type="InterPro" id="IPR020886">
    <property type="entry name" value="MTH_967-like"/>
</dbReference>
<dbReference type="NCBIfam" id="NF003162">
    <property type="entry name" value="PRK04140.1"/>
    <property type="match status" value="1"/>
</dbReference>
<evidence type="ECO:0000259" key="6">
    <source>
        <dbReference type="PROSITE" id="PS50943"/>
    </source>
</evidence>
<dbReference type="GO" id="GO:0003700">
    <property type="term" value="F:DNA-binding transcription factor activity"/>
    <property type="evidence" value="ECO:0007669"/>
    <property type="project" value="UniProtKB-UniRule"/>
</dbReference>
<evidence type="ECO:0000313" key="8">
    <source>
        <dbReference type="Proteomes" id="UP001596481"/>
    </source>
</evidence>
<reference evidence="7 8" key="1">
    <citation type="journal article" date="2019" name="Int. J. Syst. Evol. Microbiol.">
        <title>The Global Catalogue of Microorganisms (GCM) 10K type strain sequencing project: providing services to taxonomists for standard genome sequencing and annotation.</title>
        <authorList>
            <consortium name="The Broad Institute Genomics Platform"/>
            <consortium name="The Broad Institute Genome Sequencing Center for Infectious Disease"/>
            <person name="Wu L."/>
            <person name="Ma J."/>
        </authorList>
    </citation>
    <scope>NUCLEOTIDE SEQUENCE [LARGE SCALE GENOMIC DNA]</scope>
    <source>
        <strain evidence="7 8">DSM 29988</strain>
    </source>
</reference>